<dbReference type="GO" id="GO:0061799">
    <property type="term" value="F:cyclic pyranopterin monophosphate synthase activity"/>
    <property type="evidence" value="ECO:0007669"/>
    <property type="project" value="UniProtKB-EC"/>
</dbReference>
<dbReference type="InterPro" id="IPR058240">
    <property type="entry name" value="rSAM_sf"/>
</dbReference>
<evidence type="ECO:0000256" key="11">
    <source>
        <dbReference type="ARBA" id="ARBA00022723"/>
    </source>
</evidence>
<accession>A0A9N9RNW8</accession>
<dbReference type="InterPro" id="IPR050105">
    <property type="entry name" value="MoCo_biosynth_MoaA/MoaC"/>
</dbReference>
<dbReference type="PANTHER" id="PTHR22960">
    <property type="entry name" value="MOLYBDOPTERIN COFACTOR SYNTHESIS PROTEIN A"/>
    <property type="match status" value="1"/>
</dbReference>
<dbReference type="CDD" id="cd01335">
    <property type="entry name" value="Radical_SAM"/>
    <property type="match status" value="1"/>
</dbReference>
<dbReference type="NCBIfam" id="TIGR02666">
    <property type="entry name" value="moaA"/>
    <property type="match status" value="1"/>
</dbReference>
<dbReference type="GO" id="GO:0005525">
    <property type="term" value="F:GTP binding"/>
    <property type="evidence" value="ECO:0007669"/>
    <property type="project" value="UniProtKB-KW"/>
</dbReference>
<keyword evidence="14" id="KW-0411">Iron-sulfur</keyword>
<dbReference type="HAMAP" id="MF_01225_B">
    <property type="entry name" value="MoaA_B"/>
    <property type="match status" value="1"/>
</dbReference>
<keyword evidence="13" id="KW-0408">Iron</keyword>
<dbReference type="Pfam" id="PF01967">
    <property type="entry name" value="MoaC"/>
    <property type="match status" value="1"/>
</dbReference>
<dbReference type="NCBIfam" id="NF006870">
    <property type="entry name" value="PRK09364.1"/>
    <property type="match status" value="1"/>
</dbReference>
<dbReference type="GO" id="GO:0006777">
    <property type="term" value="P:Mo-molybdopterin cofactor biosynthetic process"/>
    <property type="evidence" value="ECO:0007669"/>
    <property type="project" value="UniProtKB-KW"/>
</dbReference>
<evidence type="ECO:0000256" key="2">
    <source>
        <dbReference type="ARBA" id="ARBA00001966"/>
    </source>
</evidence>
<dbReference type="Pfam" id="PF06463">
    <property type="entry name" value="Mob_synth_C"/>
    <property type="match status" value="1"/>
</dbReference>
<dbReference type="InterPro" id="IPR036522">
    <property type="entry name" value="MoaC_sf"/>
</dbReference>
<keyword evidence="9" id="KW-0004">4Fe-4S</keyword>
<protein>
    <recommendedName>
        <fullName evidence="8">Molybdenum cofactor biosynthesis protein 1</fullName>
        <ecNumber evidence="6">4.1.99.22</ecNumber>
        <ecNumber evidence="7">4.6.1.17</ecNumber>
    </recommendedName>
</protein>
<dbReference type="OrthoDB" id="429626at2759"/>
<comment type="similarity">
    <text evidence="5">In the N-terminal section; belongs to the radical SAM superfamily. MoaA family.</text>
</comment>
<dbReference type="PANTHER" id="PTHR22960:SF0">
    <property type="entry name" value="MOLYBDENUM COFACTOR BIOSYNTHESIS PROTEIN 1"/>
    <property type="match status" value="1"/>
</dbReference>
<dbReference type="SUPFAM" id="SSF55040">
    <property type="entry name" value="Molybdenum cofactor biosynthesis protein C, MoaC"/>
    <property type="match status" value="1"/>
</dbReference>
<evidence type="ECO:0000259" key="21">
    <source>
        <dbReference type="PROSITE" id="PS51918"/>
    </source>
</evidence>
<dbReference type="SFLD" id="SFLDS00029">
    <property type="entry name" value="Radical_SAM"/>
    <property type="match status" value="1"/>
</dbReference>
<evidence type="ECO:0000256" key="14">
    <source>
        <dbReference type="ARBA" id="ARBA00023014"/>
    </source>
</evidence>
<sequence length="541" mass="60713">MNLNKVFSNRIIKLYPFATNNSCVRRSSSKSLKFASITEENHSIETAQNKVKQQVSPLTDSFGRFHSYLRISLTEKCNLRCQYCMPAEGVPLSPKSHLLSTDEIILISRLFVSQGVRKIRLTGGEPTIRKDLVDIISQLKEIPKLENVSITTNALVLTRNLVSYQRAGLDSLNISLDTLQPKKYEQITRRKGFERVIAGIDLAIQLGYKPKINCVAMKNFNDDEICDFVEWTKDRDVDIRFIEYMPFSGNRWHTAKLLPYNDMLSSIKEKYPNLETLSNGPNDTSKAFKVPNYKGQVGFITSMTEHFCGTCNRLRITADGNLKVCLFGNKEISLRDAIRKGCSEDDLIALIGASVLRKKKQHADQRFLKTSSNLNKLQMRAFSTKLTHVDEQGKAAMVNVINKSHTKRKATACGHVNISKEITSLIRGNLMKKGDVLSIAQIAGIMGAKNTPNLVPLTHHIPLSSVKVDLKLNEDENRVEICATIECFWNTGCEIEALTAVSISALTVYDMCKAVSHDISITNIRLMEKSGGKSDFKRPNC</sequence>
<dbReference type="InterPro" id="IPR006638">
    <property type="entry name" value="Elp3/MiaA/NifB-like_rSAM"/>
</dbReference>
<gene>
    <name evidence="22" type="ORF">CHIRRI_LOCUS3155</name>
</gene>
<evidence type="ECO:0000256" key="15">
    <source>
        <dbReference type="ARBA" id="ARBA00023134"/>
    </source>
</evidence>
<comment type="similarity">
    <text evidence="4">In the C-terminal section; belongs to the MoaC family.</text>
</comment>
<evidence type="ECO:0000256" key="4">
    <source>
        <dbReference type="ARBA" id="ARBA00008484"/>
    </source>
</evidence>
<dbReference type="InterPro" id="IPR047594">
    <property type="entry name" value="MoaC_bact/euk"/>
</dbReference>
<dbReference type="AlphaFoldDB" id="A0A9N9RNW8"/>
<dbReference type="GO" id="GO:0051539">
    <property type="term" value="F:4 iron, 4 sulfur cluster binding"/>
    <property type="evidence" value="ECO:0007669"/>
    <property type="project" value="UniProtKB-KW"/>
</dbReference>
<dbReference type="CDD" id="cd01420">
    <property type="entry name" value="MoaC_PE"/>
    <property type="match status" value="1"/>
</dbReference>
<name>A0A9N9RNW8_9DIPT</name>
<dbReference type="SFLD" id="SFLDG01386">
    <property type="entry name" value="main_SPASM_domain-containing"/>
    <property type="match status" value="1"/>
</dbReference>
<evidence type="ECO:0000256" key="8">
    <source>
        <dbReference type="ARBA" id="ARBA00015273"/>
    </source>
</evidence>
<dbReference type="EC" id="4.6.1.17" evidence="7"/>
<feature type="domain" description="Radical SAM core" evidence="21">
    <location>
        <begin position="61"/>
        <end position="282"/>
    </location>
</feature>
<keyword evidence="12" id="KW-0547">Nucleotide-binding</keyword>
<evidence type="ECO:0000256" key="13">
    <source>
        <dbReference type="ARBA" id="ARBA00023004"/>
    </source>
</evidence>
<keyword evidence="23" id="KW-1185">Reference proteome</keyword>
<comment type="cofactor">
    <cofactor evidence="2">
        <name>[4Fe-4S] cluster</name>
        <dbReference type="ChEBI" id="CHEBI:49883"/>
    </cofactor>
</comment>
<organism evidence="22 23">
    <name type="scientific">Chironomus riparius</name>
    <dbReference type="NCBI Taxonomy" id="315576"/>
    <lineage>
        <taxon>Eukaryota</taxon>
        <taxon>Metazoa</taxon>
        <taxon>Ecdysozoa</taxon>
        <taxon>Arthropoda</taxon>
        <taxon>Hexapoda</taxon>
        <taxon>Insecta</taxon>
        <taxon>Pterygota</taxon>
        <taxon>Neoptera</taxon>
        <taxon>Endopterygota</taxon>
        <taxon>Diptera</taxon>
        <taxon>Nematocera</taxon>
        <taxon>Chironomoidea</taxon>
        <taxon>Chironomidae</taxon>
        <taxon>Chironominae</taxon>
        <taxon>Chironomus</taxon>
    </lineage>
</organism>
<keyword evidence="10" id="KW-0949">S-adenosyl-L-methionine</keyword>
<dbReference type="EC" id="4.1.99.22" evidence="6"/>
<evidence type="ECO:0000256" key="1">
    <source>
        <dbReference type="ARBA" id="ARBA00001637"/>
    </source>
</evidence>
<dbReference type="Gene3D" id="3.20.20.70">
    <property type="entry name" value="Aldolase class I"/>
    <property type="match status" value="1"/>
</dbReference>
<dbReference type="NCBIfam" id="TIGR00581">
    <property type="entry name" value="moaC"/>
    <property type="match status" value="1"/>
</dbReference>
<evidence type="ECO:0000256" key="18">
    <source>
        <dbReference type="ARBA" id="ARBA00048697"/>
    </source>
</evidence>
<dbReference type="InterPro" id="IPR013483">
    <property type="entry name" value="MoaA"/>
</dbReference>
<dbReference type="Gene3D" id="3.30.70.640">
    <property type="entry name" value="Molybdopterin cofactor biosynthesis C (MoaC) domain"/>
    <property type="match status" value="1"/>
</dbReference>
<reference evidence="22" key="1">
    <citation type="submission" date="2022-01" db="EMBL/GenBank/DDBJ databases">
        <authorList>
            <person name="King R."/>
        </authorList>
    </citation>
    <scope>NUCLEOTIDE SEQUENCE</scope>
</reference>
<evidence type="ECO:0000256" key="16">
    <source>
        <dbReference type="ARBA" id="ARBA00023150"/>
    </source>
</evidence>
<evidence type="ECO:0000256" key="9">
    <source>
        <dbReference type="ARBA" id="ARBA00022485"/>
    </source>
</evidence>
<keyword evidence="11" id="KW-0479">Metal-binding</keyword>
<keyword evidence="17" id="KW-0456">Lyase</keyword>
<dbReference type="PROSITE" id="PS01305">
    <property type="entry name" value="MOAA_NIFB_PQQE"/>
    <property type="match status" value="1"/>
</dbReference>
<evidence type="ECO:0000313" key="23">
    <source>
        <dbReference type="Proteomes" id="UP001153620"/>
    </source>
</evidence>
<dbReference type="InterPro" id="IPR010505">
    <property type="entry name" value="MoaA_twitch"/>
</dbReference>
<reference evidence="22" key="2">
    <citation type="submission" date="2022-10" db="EMBL/GenBank/DDBJ databases">
        <authorList>
            <consortium name="ENA_rothamsted_submissions"/>
            <consortium name="culmorum"/>
            <person name="King R."/>
        </authorList>
    </citation>
    <scope>NUCLEOTIDE SEQUENCE</scope>
</reference>
<proteinExistence type="inferred from homology"/>
<dbReference type="SFLD" id="SFLDG01383">
    <property type="entry name" value="cyclic_pyranopterin_phosphate"/>
    <property type="match status" value="1"/>
</dbReference>
<evidence type="ECO:0000256" key="3">
    <source>
        <dbReference type="ARBA" id="ARBA00005046"/>
    </source>
</evidence>
<dbReference type="InterPro" id="IPR000385">
    <property type="entry name" value="MoaA_NifB_PqqE_Fe-S-bd_CS"/>
</dbReference>
<evidence type="ECO:0000256" key="6">
    <source>
        <dbReference type="ARBA" id="ARBA00012167"/>
    </source>
</evidence>
<dbReference type="InterPro" id="IPR007197">
    <property type="entry name" value="rSAM"/>
</dbReference>
<comment type="function">
    <text evidence="19">Isoform MOCS1A and isoform MOCS1B probably form a complex that catalyzes the conversion of 5'-GTP to cyclic pyranopterin monophosphate (cPMP). MOCS1A catalyzes the cyclization of GTP to (8S)-3',8-cyclo-7,8-dihydroguanosine 5'-triphosphate and MOCS1B catalyzes the subsequent conversion of (8S)-3',8-cyclo-7,8-dihydroguanosine 5'-triphosphate to cPMP.</text>
</comment>
<keyword evidence="15" id="KW-0342">GTP-binding</keyword>
<evidence type="ECO:0000256" key="5">
    <source>
        <dbReference type="ARBA" id="ARBA00009862"/>
    </source>
</evidence>
<evidence type="ECO:0000256" key="10">
    <source>
        <dbReference type="ARBA" id="ARBA00022691"/>
    </source>
</evidence>
<comment type="catalytic activity">
    <reaction evidence="1">
        <text>(8S)-3',8-cyclo-7,8-dihydroguanosine 5'-triphosphate = cyclic pyranopterin phosphate + diphosphate</text>
        <dbReference type="Rhea" id="RHEA:49580"/>
        <dbReference type="ChEBI" id="CHEBI:33019"/>
        <dbReference type="ChEBI" id="CHEBI:59648"/>
        <dbReference type="ChEBI" id="CHEBI:131766"/>
        <dbReference type="EC" id="4.6.1.17"/>
    </reaction>
</comment>
<evidence type="ECO:0000256" key="20">
    <source>
        <dbReference type="ARBA" id="ARBA00063038"/>
    </source>
</evidence>
<dbReference type="Pfam" id="PF04055">
    <property type="entry name" value="Radical_SAM"/>
    <property type="match status" value="1"/>
</dbReference>
<dbReference type="InterPro" id="IPR013785">
    <property type="entry name" value="Aldolase_TIM"/>
</dbReference>
<dbReference type="CDD" id="cd21117">
    <property type="entry name" value="Twitch_MoaA"/>
    <property type="match status" value="1"/>
</dbReference>
<dbReference type="SFLD" id="SFLDG01067">
    <property type="entry name" value="SPASM/twitch_domain_containing"/>
    <property type="match status" value="1"/>
</dbReference>
<evidence type="ECO:0000256" key="17">
    <source>
        <dbReference type="ARBA" id="ARBA00023239"/>
    </source>
</evidence>
<dbReference type="SMART" id="SM00729">
    <property type="entry name" value="Elp3"/>
    <property type="match status" value="1"/>
</dbReference>
<comment type="pathway">
    <text evidence="3">Cofactor biosynthesis; molybdopterin biosynthesis.</text>
</comment>
<dbReference type="InterPro" id="IPR023045">
    <property type="entry name" value="MoaC"/>
</dbReference>
<comment type="catalytic activity">
    <reaction evidence="18">
        <text>GTP + AH2 + S-adenosyl-L-methionine = (8S)-3',8-cyclo-7,8-dihydroguanosine 5'-triphosphate + 5'-deoxyadenosine + L-methionine + A + H(+)</text>
        <dbReference type="Rhea" id="RHEA:49576"/>
        <dbReference type="ChEBI" id="CHEBI:13193"/>
        <dbReference type="ChEBI" id="CHEBI:15378"/>
        <dbReference type="ChEBI" id="CHEBI:17319"/>
        <dbReference type="ChEBI" id="CHEBI:17499"/>
        <dbReference type="ChEBI" id="CHEBI:37565"/>
        <dbReference type="ChEBI" id="CHEBI:57844"/>
        <dbReference type="ChEBI" id="CHEBI:59789"/>
        <dbReference type="ChEBI" id="CHEBI:131766"/>
        <dbReference type="EC" id="4.1.99.22"/>
    </reaction>
</comment>
<dbReference type="GO" id="GO:0061798">
    <property type="term" value="F:GTP 3',8'-cyclase activity"/>
    <property type="evidence" value="ECO:0007669"/>
    <property type="project" value="UniProtKB-EC"/>
</dbReference>
<dbReference type="InterPro" id="IPR040064">
    <property type="entry name" value="MoaA-like"/>
</dbReference>
<evidence type="ECO:0000313" key="22">
    <source>
        <dbReference type="EMBL" id="CAG9800205.1"/>
    </source>
</evidence>
<dbReference type="GO" id="GO:0046872">
    <property type="term" value="F:metal ion binding"/>
    <property type="evidence" value="ECO:0007669"/>
    <property type="project" value="UniProtKB-KW"/>
</dbReference>
<evidence type="ECO:0000256" key="12">
    <source>
        <dbReference type="ARBA" id="ARBA00022741"/>
    </source>
</evidence>
<evidence type="ECO:0000256" key="7">
    <source>
        <dbReference type="ARBA" id="ARBA00012575"/>
    </source>
</evidence>
<comment type="subunit">
    <text evidence="20">Isoform MOCS1A and isoform MOCS1B probably form a heterooligomer.</text>
</comment>
<dbReference type="EMBL" id="OU895877">
    <property type="protein sequence ID" value="CAG9800205.1"/>
    <property type="molecule type" value="Genomic_DNA"/>
</dbReference>
<evidence type="ECO:0000256" key="19">
    <source>
        <dbReference type="ARBA" id="ARBA00054222"/>
    </source>
</evidence>
<dbReference type="InterPro" id="IPR002820">
    <property type="entry name" value="Mopterin_CF_biosynth-C_dom"/>
</dbReference>
<dbReference type="SUPFAM" id="SSF102114">
    <property type="entry name" value="Radical SAM enzymes"/>
    <property type="match status" value="1"/>
</dbReference>
<dbReference type="Proteomes" id="UP001153620">
    <property type="component" value="Chromosome 1"/>
</dbReference>
<dbReference type="PROSITE" id="PS51918">
    <property type="entry name" value="RADICAL_SAM"/>
    <property type="match status" value="1"/>
</dbReference>
<dbReference type="FunFam" id="3.20.20.70:FF:000117">
    <property type="entry name" value="molybdenum cofactor biosynthesis protein 1"/>
    <property type="match status" value="1"/>
</dbReference>
<keyword evidence="16" id="KW-0501">Molybdenum cofactor biosynthesis</keyword>